<dbReference type="RefSeq" id="WP_067724448.1">
    <property type="nucleotide sequence ID" value="NZ_JABERI010000009.1"/>
</dbReference>
<sequence>MKVEHANEATLLLHAIHKVLLKEWDPLGIRSIRSMSDEYEDYLPRLFMMICENADESEIFEYLWRIENKVMEQKGNRQHTLRIASLLKQLQSKN</sequence>
<evidence type="ECO:0000313" key="2">
    <source>
        <dbReference type="Proteomes" id="UP000291380"/>
    </source>
</evidence>
<proteinExistence type="predicted"/>
<dbReference type="Proteomes" id="UP000291380">
    <property type="component" value="Unassembled WGS sequence"/>
</dbReference>
<organism evidence="1 2">
    <name type="scientific">Acinetobacter terrae</name>
    <dbReference type="NCBI Taxonomy" id="2731247"/>
    <lineage>
        <taxon>Bacteria</taxon>
        <taxon>Pseudomonadati</taxon>
        <taxon>Pseudomonadota</taxon>
        <taxon>Gammaproteobacteria</taxon>
        <taxon>Moraxellales</taxon>
        <taxon>Moraxellaceae</taxon>
        <taxon>Acinetobacter</taxon>
        <taxon>Acinetobacter Taxon 24</taxon>
    </lineage>
</organism>
<dbReference type="AlphaFoldDB" id="A0A4R0EQV2"/>
<reference evidence="1 2" key="1">
    <citation type="submission" date="2019-02" db="EMBL/GenBank/DDBJ databases">
        <title>High diversity of culturable Acinetobacter species in natural soil and water ecosystems.</title>
        <authorList>
            <person name="Radolfova-Krizova L."/>
            <person name="Nemec A."/>
        </authorList>
    </citation>
    <scope>NUCLEOTIDE SEQUENCE [LARGE SCALE GENOMIC DNA]</scope>
    <source>
        <strain evidence="1 2">ANC 4281</strain>
    </source>
</reference>
<gene>
    <name evidence="1" type="ORF">E0H85_00830</name>
</gene>
<dbReference type="EMBL" id="SJOA01000001">
    <property type="protein sequence ID" value="TCB62103.1"/>
    <property type="molecule type" value="Genomic_DNA"/>
</dbReference>
<comment type="caution">
    <text evidence="1">The sequence shown here is derived from an EMBL/GenBank/DDBJ whole genome shotgun (WGS) entry which is preliminary data.</text>
</comment>
<evidence type="ECO:0000313" key="1">
    <source>
        <dbReference type="EMBL" id="TCB62103.1"/>
    </source>
</evidence>
<dbReference type="OrthoDB" id="773332at2"/>
<name>A0A4R0EQV2_9GAMM</name>
<accession>A0A4R0EQV2</accession>
<protein>
    <recommendedName>
        <fullName evidence="3">DUF1871 family protein</fullName>
    </recommendedName>
</protein>
<evidence type="ECO:0008006" key="3">
    <source>
        <dbReference type="Google" id="ProtNLM"/>
    </source>
</evidence>